<evidence type="ECO:0000313" key="2">
    <source>
        <dbReference type="EMBL" id="GHF70740.1"/>
    </source>
</evidence>
<gene>
    <name evidence="2" type="ORF">GCM10010218_60040</name>
</gene>
<keyword evidence="3" id="KW-1185">Reference proteome</keyword>
<evidence type="ECO:0000313" key="3">
    <source>
        <dbReference type="Proteomes" id="UP000638313"/>
    </source>
</evidence>
<feature type="region of interest" description="Disordered" evidence="1">
    <location>
        <begin position="1"/>
        <end position="41"/>
    </location>
</feature>
<organism evidence="2 3">
    <name type="scientific">Streptomyces mashuensis</name>
    <dbReference type="NCBI Taxonomy" id="33904"/>
    <lineage>
        <taxon>Bacteria</taxon>
        <taxon>Bacillati</taxon>
        <taxon>Actinomycetota</taxon>
        <taxon>Actinomycetes</taxon>
        <taxon>Kitasatosporales</taxon>
        <taxon>Streptomycetaceae</taxon>
        <taxon>Streptomyces</taxon>
    </lineage>
</organism>
<feature type="region of interest" description="Disordered" evidence="1">
    <location>
        <begin position="70"/>
        <end position="89"/>
    </location>
</feature>
<reference evidence="2" key="1">
    <citation type="journal article" date="2014" name="Int. J. Syst. Evol. Microbiol.">
        <title>Complete genome sequence of Corynebacterium casei LMG S-19264T (=DSM 44701T), isolated from a smear-ripened cheese.</title>
        <authorList>
            <consortium name="US DOE Joint Genome Institute (JGI-PGF)"/>
            <person name="Walter F."/>
            <person name="Albersmeier A."/>
            <person name="Kalinowski J."/>
            <person name="Ruckert C."/>
        </authorList>
    </citation>
    <scope>NUCLEOTIDE SEQUENCE</scope>
    <source>
        <strain evidence="2">JCM 4059</strain>
    </source>
</reference>
<dbReference type="Proteomes" id="UP000638313">
    <property type="component" value="Unassembled WGS sequence"/>
</dbReference>
<accession>A0A919EF78</accession>
<name>A0A919EF78_9ACTN</name>
<sequence length="89" mass="9534">MACHRSRTAAATDNPARGQPGLPGTVVHPARGDARPTTAPSPALNRALELIHTYAHARDWHRRPTTAWWLPDPDRQSLLGAASPGTRAG</sequence>
<proteinExistence type="predicted"/>
<dbReference type="EMBL" id="BNBD01000020">
    <property type="protein sequence ID" value="GHF70740.1"/>
    <property type="molecule type" value="Genomic_DNA"/>
</dbReference>
<comment type="caution">
    <text evidence="2">The sequence shown here is derived from an EMBL/GenBank/DDBJ whole genome shotgun (WGS) entry which is preliminary data.</text>
</comment>
<protein>
    <submittedName>
        <fullName evidence="2">Uncharacterized protein</fullName>
    </submittedName>
</protein>
<dbReference type="AlphaFoldDB" id="A0A919EF78"/>
<evidence type="ECO:0000256" key="1">
    <source>
        <dbReference type="SAM" id="MobiDB-lite"/>
    </source>
</evidence>
<reference evidence="2" key="2">
    <citation type="submission" date="2020-09" db="EMBL/GenBank/DDBJ databases">
        <authorList>
            <person name="Sun Q."/>
            <person name="Ohkuma M."/>
        </authorList>
    </citation>
    <scope>NUCLEOTIDE SEQUENCE</scope>
    <source>
        <strain evidence="2">JCM 4059</strain>
    </source>
</reference>